<dbReference type="InterPro" id="IPR011009">
    <property type="entry name" value="Kinase-like_dom_sf"/>
</dbReference>
<keyword evidence="2" id="KW-0472">Membrane</keyword>
<feature type="domain" description="Protein kinase" evidence="3">
    <location>
        <begin position="510"/>
        <end position="785"/>
    </location>
</feature>
<proteinExistence type="predicted"/>
<accession>A0ABQ9YBM0</accession>
<dbReference type="SUPFAM" id="SSF56112">
    <property type="entry name" value="Protein kinase-like (PK-like)"/>
    <property type="match status" value="1"/>
</dbReference>
<feature type="transmembrane region" description="Helical" evidence="2">
    <location>
        <begin position="489"/>
        <end position="512"/>
    </location>
</feature>
<organism evidence="4 5">
    <name type="scientific">Blattamonas nauphoetae</name>
    <dbReference type="NCBI Taxonomy" id="2049346"/>
    <lineage>
        <taxon>Eukaryota</taxon>
        <taxon>Metamonada</taxon>
        <taxon>Preaxostyla</taxon>
        <taxon>Oxymonadida</taxon>
        <taxon>Blattamonas</taxon>
    </lineage>
</organism>
<keyword evidence="2" id="KW-1133">Transmembrane helix</keyword>
<dbReference type="Proteomes" id="UP001281761">
    <property type="component" value="Unassembled WGS sequence"/>
</dbReference>
<evidence type="ECO:0000259" key="3">
    <source>
        <dbReference type="PROSITE" id="PS50011"/>
    </source>
</evidence>
<evidence type="ECO:0000313" key="5">
    <source>
        <dbReference type="Proteomes" id="UP001281761"/>
    </source>
</evidence>
<keyword evidence="2" id="KW-0812">Transmembrane</keyword>
<comment type="caution">
    <text evidence="4">The sequence shown here is derived from an EMBL/GenBank/DDBJ whole genome shotgun (WGS) entry which is preliminary data.</text>
</comment>
<name>A0ABQ9YBM0_9EUKA</name>
<feature type="region of interest" description="Disordered" evidence="1">
    <location>
        <begin position="561"/>
        <end position="582"/>
    </location>
</feature>
<sequence length="819" mass="89052">MTHSVSWDAALQYGHSYEIASMSSSTISVSLPSKIVFEVPLMSSFNNVSITPNSVNTFIRIHLSGNGLVGNYSVKLTSGFSSVITAESDTSAVSEEMALGWPDSLAFDTPFTIQSIVSMNPDSIVFLNNTLTFTTPKKPDSLVLHVDGRTGETSRFCGESTRPCSSVEVGWEIVAQLGVSTPTIGIVHSATLGSPIRVEGGMVALLSNFGNVDPKLRIPSSACDHVENGMIVVSSSTLEIRDVDIVIDSLTPSFVLLSALNSNMTLKEGSFIGPQSALSSTDELSEEICSWTSGILQLDNCTTLVIFTVLANLSFGAINMKNGYLTVRTSSFDANTPNLLSFPSLHRNIHCSDDGRIEIGSLTGGDGVGDKMGWFSRSDCTLSGDGVDIETSFFAPTLNTKESKTTFTKKTGTFEVEIVGTVLIPCSQSFTEKNIKLAISQVDLKELKDELEWRGRLVFGESQKTVETILIQKSISERRSEAVLDNMKWWLPVVIVASCVIVVVIVVVVVYLRRRKNAKQTGATTTLTEMEAQEGDIEKIAVDVEDEHNLALIRTTREEQYHQESTMEVSDQGKSTKKDGQEDDIPLEEIEAVVCDGEVKVEVVGKRETLFERLHGRNKKAVDAIAVCRALIKGLVTARKDARLNGVLLTLSPHTVIVDTSNRICILPPRDVKSKLGVELGKEMNGSVVEGEERWRAPEQVDGKIETGMGSEKVSVFRLGLLLVEMWTGRIPFGETDGVNASRQMGMGILPPLGGMSCEMSELVRKCLSVDCGDRPRLLEMDALLESLSKKDGQKVERVEVQKNAAGQTEMLGVQTLVS</sequence>
<dbReference type="EMBL" id="JARBJD010000018">
    <property type="protein sequence ID" value="KAK2961158.1"/>
    <property type="molecule type" value="Genomic_DNA"/>
</dbReference>
<gene>
    <name evidence="4" type="ORF">BLNAU_3926</name>
</gene>
<protein>
    <recommendedName>
        <fullName evidence="3">Protein kinase domain-containing protein</fullName>
    </recommendedName>
</protein>
<keyword evidence="5" id="KW-1185">Reference proteome</keyword>
<evidence type="ECO:0000256" key="1">
    <source>
        <dbReference type="SAM" id="MobiDB-lite"/>
    </source>
</evidence>
<feature type="compositionally biased region" description="Polar residues" evidence="1">
    <location>
        <begin position="563"/>
        <end position="573"/>
    </location>
</feature>
<dbReference type="Gene3D" id="1.10.510.10">
    <property type="entry name" value="Transferase(Phosphotransferase) domain 1"/>
    <property type="match status" value="1"/>
</dbReference>
<evidence type="ECO:0000256" key="2">
    <source>
        <dbReference type="SAM" id="Phobius"/>
    </source>
</evidence>
<dbReference type="InterPro" id="IPR000719">
    <property type="entry name" value="Prot_kinase_dom"/>
</dbReference>
<evidence type="ECO:0000313" key="4">
    <source>
        <dbReference type="EMBL" id="KAK2961158.1"/>
    </source>
</evidence>
<reference evidence="4 5" key="1">
    <citation type="journal article" date="2022" name="bioRxiv">
        <title>Genomics of Preaxostyla Flagellates Illuminates Evolutionary Transitions and the Path Towards Mitochondrial Loss.</title>
        <authorList>
            <person name="Novak L.V.F."/>
            <person name="Treitli S.C."/>
            <person name="Pyrih J."/>
            <person name="Halakuc P."/>
            <person name="Pipaliya S.V."/>
            <person name="Vacek V."/>
            <person name="Brzon O."/>
            <person name="Soukal P."/>
            <person name="Eme L."/>
            <person name="Dacks J.B."/>
            <person name="Karnkowska A."/>
            <person name="Elias M."/>
            <person name="Hampl V."/>
        </authorList>
    </citation>
    <scope>NUCLEOTIDE SEQUENCE [LARGE SCALE GENOMIC DNA]</scope>
    <source>
        <strain evidence="4">NAU3</strain>
        <tissue evidence="4">Gut</tissue>
    </source>
</reference>
<dbReference type="PROSITE" id="PS50011">
    <property type="entry name" value="PROTEIN_KINASE_DOM"/>
    <property type="match status" value="1"/>
</dbReference>